<dbReference type="HOGENOM" id="CLU_037437_1_0_1"/>
<dbReference type="Proteomes" id="UP000054321">
    <property type="component" value="Unassembled WGS sequence"/>
</dbReference>
<gene>
    <name evidence="2" type="ORF">OIDMADRAFT_92220</name>
</gene>
<reference evidence="2 3" key="1">
    <citation type="submission" date="2014-04" db="EMBL/GenBank/DDBJ databases">
        <authorList>
            <consortium name="DOE Joint Genome Institute"/>
            <person name="Kuo A."/>
            <person name="Martino E."/>
            <person name="Perotto S."/>
            <person name="Kohler A."/>
            <person name="Nagy L.G."/>
            <person name="Floudas D."/>
            <person name="Copeland A."/>
            <person name="Barry K.W."/>
            <person name="Cichocki N."/>
            <person name="Veneault-Fourrey C."/>
            <person name="LaButti K."/>
            <person name="Lindquist E.A."/>
            <person name="Lipzen A."/>
            <person name="Lundell T."/>
            <person name="Morin E."/>
            <person name="Murat C."/>
            <person name="Sun H."/>
            <person name="Tunlid A."/>
            <person name="Henrissat B."/>
            <person name="Grigoriev I.V."/>
            <person name="Hibbett D.S."/>
            <person name="Martin F."/>
            <person name="Nordberg H.P."/>
            <person name="Cantor M.N."/>
            <person name="Hua S.X."/>
        </authorList>
    </citation>
    <scope>NUCLEOTIDE SEQUENCE [LARGE SCALE GENOMIC DNA]</scope>
    <source>
        <strain evidence="2 3">Zn</strain>
    </source>
</reference>
<keyword evidence="3" id="KW-1185">Reference proteome</keyword>
<dbReference type="EMBL" id="KN832877">
    <property type="protein sequence ID" value="KIN00319.1"/>
    <property type="molecule type" value="Genomic_DNA"/>
</dbReference>
<dbReference type="AlphaFoldDB" id="A0A0C3CMU4"/>
<evidence type="ECO:0000259" key="1">
    <source>
        <dbReference type="Pfam" id="PF20263"/>
    </source>
</evidence>
<evidence type="ECO:0000313" key="2">
    <source>
        <dbReference type="EMBL" id="KIN00319.1"/>
    </source>
</evidence>
<accession>A0A0C3CMU4</accession>
<protein>
    <recommendedName>
        <fullName evidence="1">LYR motif-containing protein Cup1-like N-terminal domain-containing protein</fullName>
    </recommendedName>
</protein>
<name>A0A0C3CMU4_OIDMZ</name>
<feature type="domain" description="LYR motif-containing protein Cup1-like N-terminal" evidence="1">
    <location>
        <begin position="5"/>
        <end position="100"/>
    </location>
</feature>
<dbReference type="InParanoid" id="A0A0C3CMU4"/>
<dbReference type="InterPro" id="IPR046896">
    <property type="entry name" value="Cup1-like_N"/>
</dbReference>
<dbReference type="Pfam" id="PF20263">
    <property type="entry name" value="LYRM2-like"/>
    <property type="match status" value="1"/>
</dbReference>
<feature type="non-terminal residue" evidence="2">
    <location>
        <position position="346"/>
    </location>
</feature>
<dbReference type="OrthoDB" id="5521299at2759"/>
<sequence>LRHAYRALLRAVTYLPDATARKYFHGYVLHRFRHVADTVKNKMKKGEPCEEMIKRYHCTKNIARTRKAAGQLERAGRGSSLDLKRALMLTYGRTGKRRRVLVVDLMKVEESMFPQDQNALEELIHLPPGQRPARFPAKSRIISLVKSQQANLPAELERKMIKRLSPKIPEVNTWGRPLPLKRRMSITKQHWASVLDRILPPLPEHEWNRLRDLATGVIPVETLRPRRSNSGRRPAAGEENDAKVLQYFTTPANMHTSAFDDVRVDAVKGATSWPMTIREVKIPRSRLHNITTRYMRRLYASIWNMTPTMSQDPVTKQWITKWGQMRSPSHTGNFTSAASSDMEFWE</sequence>
<dbReference type="CDD" id="cd20273">
    <property type="entry name" value="Complex1_LYR_unchar"/>
    <property type="match status" value="1"/>
</dbReference>
<feature type="non-terminal residue" evidence="2">
    <location>
        <position position="1"/>
    </location>
</feature>
<organism evidence="2 3">
    <name type="scientific">Oidiodendron maius (strain Zn)</name>
    <dbReference type="NCBI Taxonomy" id="913774"/>
    <lineage>
        <taxon>Eukaryota</taxon>
        <taxon>Fungi</taxon>
        <taxon>Dikarya</taxon>
        <taxon>Ascomycota</taxon>
        <taxon>Pezizomycotina</taxon>
        <taxon>Leotiomycetes</taxon>
        <taxon>Leotiomycetes incertae sedis</taxon>
        <taxon>Myxotrichaceae</taxon>
        <taxon>Oidiodendron</taxon>
    </lineage>
</organism>
<reference evidence="3" key="2">
    <citation type="submission" date="2015-01" db="EMBL/GenBank/DDBJ databases">
        <title>Evolutionary Origins and Diversification of the Mycorrhizal Mutualists.</title>
        <authorList>
            <consortium name="DOE Joint Genome Institute"/>
            <consortium name="Mycorrhizal Genomics Consortium"/>
            <person name="Kohler A."/>
            <person name="Kuo A."/>
            <person name="Nagy L.G."/>
            <person name="Floudas D."/>
            <person name="Copeland A."/>
            <person name="Barry K.W."/>
            <person name="Cichocki N."/>
            <person name="Veneault-Fourrey C."/>
            <person name="LaButti K."/>
            <person name="Lindquist E.A."/>
            <person name="Lipzen A."/>
            <person name="Lundell T."/>
            <person name="Morin E."/>
            <person name="Murat C."/>
            <person name="Riley R."/>
            <person name="Ohm R."/>
            <person name="Sun H."/>
            <person name="Tunlid A."/>
            <person name="Henrissat B."/>
            <person name="Grigoriev I.V."/>
            <person name="Hibbett D.S."/>
            <person name="Martin F."/>
        </authorList>
    </citation>
    <scope>NUCLEOTIDE SEQUENCE [LARGE SCALE GENOMIC DNA]</scope>
    <source>
        <strain evidence="3">Zn</strain>
    </source>
</reference>
<proteinExistence type="predicted"/>
<evidence type="ECO:0000313" key="3">
    <source>
        <dbReference type="Proteomes" id="UP000054321"/>
    </source>
</evidence>